<evidence type="ECO:0000313" key="2">
    <source>
        <dbReference type="Proteomes" id="UP000192569"/>
    </source>
</evidence>
<organism evidence="1 2">
    <name type="scientific">Thermanaeromonas toyohensis ToBE</name>
    <dbReference type="NCBI Taxonomy" id="698762"/>
    <lineage>
        <taxon>Bacteria</taxon>
        <taxon>Bacillati</taxon>
        <taxon>Bacillota</taxon>
        <taxon>Clostridia</taxon>
        <taxon>Neomoorellales</taxon>
        <taxon>Neomoorellaceae</taxon>
        <taxon>Thermanaeromonas</taxon>
    </lineage>
</organism>
<sequence>MAKKYAPAPMPEWPFQVGDRIEVAERVGRDSKIQRYKGKITAITPAMLVVDTGKYRVTVLKGAWWSGAAVVKRL</sequence>
<dbReference type="EMBL" id="LT838272">
    <property type="protein sequence ID" value="SMB97821.1"/>
    <property type="molecule type" value="Genomic_DNA"/>
</dbReference>
<dbReference type="AlphaFoldDB" id="A0A1W1VXJ9"/>
<accession>A0A1W1VXJ9</accession>
<dbReference type="STRING" id="698762.SAMN00808754_1964"/>
<reference evidence="1 2" key="1">
    <citation type="submission" date="2017-04" db="EMBL/GenBank/DDBJ databases">
        <authorList>
            <person name="Afonso C.L."/>
            <person name="Miller P.J."/>
            <person name="Scott M.A."/>
            <person name="Spackman E."/>
            <person name="Goraichik I."/>
            <person name="Dimitrov K.M."/>
            <person name="Suarez D.L."/>
            <person name="Swayne D.E."/>
        </authorList>
    </citation>
    <scope>NUCLEOTIDE SEQUENCE [LARGE SCALE GENOMIC DNA]</scope>
    <source>
        <strain evidence="1 2">ToBE</strain>
    </source>
</reference>
<keyword evidence="2" id="KW-1185">Reference proteome</keyword>
<gene>
    <name evidence="1" type="ORF">SAMN00808754_1964</name>
</gene>
<dbReference type="RefSeq" id="WP_084665546.1">
    <property type="nucleotide sequence ID" value="NZ_LT838272.1"/>
</dbReference>
<protein>
    <submittedName>
        <fullName evidence="1">Uncharacterized protein</fullName>
    </submittedName>
</protein>
<proteinExistence type="predicted"/>
<dbReference type="Proteomes" id="UP000192569">
    <property type="component" value="Chromosome I"/>
</dbReference>
<name>A0A1W1VXJ9_9FIRM</name>
<evidence type="ECO:0000313" key="1">
    <source>
        <dbReference type="EMBL" id="SMB97821.1"/>
    </source>
</evidence>